<evidence type="ECO:0000256" key="1">
    <source>
        <dbReference type="SAM" id="MobiDB-lite"/>
    </source>
</evidence>
<feature type="region of interest" description="Disordered" evidence="1">
    <location>
        <begin position="94"/>
        <end position="119"/>
    </location>
</feature>
<feature type="compositionally biased region" description="Low complexity" evidence="1">
    <location>
        <begin position="191"/>
        <end position="209"/>
    </location>
</feature>
<dbReference type="EMBL" id="GG738920">
    <property type="protein sequence ID" value="EFC37250.1"/>
    <property type="molecule type" value="Genomic_DNA"/>
</dbReference>
<reference evidence="2 3" key="1">
    <citation type="journal article" date="2010" name="Cell">
        <title>The genome of Naegleria gruberi illuminates early eukaryotic versatility.</title>
        <authorList>
            <person name="Fritz-Laylin L.K."/>
            <person name="Prochnik S.E."/>
            <person name="Ginger M.L."/>
            <person name="Dacks J.B."/>
            <person name="Carpenter M.L."/>
            <person name="Field M.C."/>
            <person name="Kuo A."/>
            <person name="Paredez A."/>
            <person name="Chapman J."/>
            <person name="Pham J."/>
            <person name="Shu S."/>
            <person name="Neupane R."/>
            <person name="Cipriano M."/>
            <person name="Mancuso J."/>
            <person name="Tu H."/>
            <person name="Salamov A."/>
            <person name="Lindquist E."/>
            <person name="Shapiro H."/>
            <person name="Lucas S."/>
            <person name="Grigoriev I.V."/>
            <person name="Cande W.Z."/>
            <person name="Fulton C."/>
            <person name="Rokhsar D.S."/>
            <person name="Dawson S.C."/>
        </authorList>
    </citation>
    <scope>NUCLEOTIDE SEQUENCE [LARGE SCALE GENOMIC DNA]</scope>
    <source>
        <strain evidence="2 3">NEG-M</strain>
    </source>
</reference>
<dbReference type="AlphaFoldDB" id="D2W0W3"/>
<name>D2W0W3_NAEGR</name>
<dbReference type="OrthoDB" id="10260340at2759"/>
<gene>
    <name evidence="2" type="ORF">NAEGRDRAFT_75002</name>
</gene>
<feature type="compositionally biased region" description="Polar residues" evidence="1">
    <location>
        <begin position="101"/>
        <end position="115"/>
    </location>
</feature>
<dbReference type="RefSeq" id="XP_002669994.1">
    <property type="nucleotide sequence ID" value="XM_002669948.1"/>
</dbReference>
<evidence type="ECO:0000313" key="3">
    <source>
        <dbReference type="Proteomes" id="UP000006671"/>
    </source>
</evidence>
<keyword evidence="3" id="KW-1185">Reference proteome</keyword>
<evidence type="ECO:0000313" key="2">
    <source>
        <dbReference type="EMBL" id="EFC37250.1"/>
    </source>
</evidence>
<feature type="region of interest" description="Disordered" evidence="1">
    <location>
        <begin position="181"/>
        <end position="272"/>
    </location>
</feature>
<dbReference type="Proteomes" id="UP000006671">
    <property type="component" value="Unassembled WGS sequence"/>
</dbReference>
<accession>D2W0W3</accession>
<protein>
    <submittedName>
        <fullName evidence="2">Predicted protein</fullName>
    </submittedName>
</protein>
<dbReference type="GeneID" id="8856854"/>
<sequence>MTESLLSVVNTLDTYYTVLVAELEQIDADMDVIHTFIKRYWEASLHKLTRTKRQKENMLRDVKLQIELFNIHLESGRELCNRLERVHPIIVRPREEDLNEEQTTTQGGKKSSGQNLPRKILSDGSVQIGNNIREISIASSILAYSNGIEMTGGDSDSDLENSGGKKQRVNVPLASITARQNPLTAVQPAKGNNLNSSNNTTPGSTTGPPELNTSNVSAILGSAQPLASKDLGLNNRKKKKKIQPPLKKDIFKEGSFTPTTASSSETDDDFGL</sequence>
<dbReference type="InParanoid" id="D2W0W3"/>
<dbReference type="KEGG" id="ngr:NAEGRDRAFT_75002"/>
<dbReference type="VEuPathDB" id="AmoebaDB:NAEGRDRAFT_75002"/>
<proteinExistence type="predicted"/>
<organism evidence="3">
    <name type="scientific">Naegleria gruberi</name>
    <name type="common">Amoeba</name>
    <dbReference type="NCBI Taxonomy" id="5762"/>
    <lineage>
        <taxon>Eukaryota</taxon>
        <taxon>Discoba</taxon>
        <taxon>Heterolobosea</taxon>
        <taxon>Tetramitia</taxon>
        <taxon>Eutetramitia</taxon>
        <taxon>Vahlkampfiidae</taxon>
        <taxon>Naegleria</taxon>
    </lineage>
</organism>